<name>U5W9S7_9ACTN</name>
<dbReference type="STRING" id="1246995.AFR_32360"/>
<dbReference type="KEGG" id="afs:AFR_32360"/>
<keyword evidence="2" id="KW-1185">Reference proteome</keyword>
<reference evidence="1 2" key="1">
    <citation type="journal article" date="2014" name="J. Biotechnol.">
        <title>Complete genome sequence of the actinobacterium Actinoplanes friuliensis HAG 010964, producer of the lipopeptide antibiotic friulimycin.</title>
        <authorList>
            <person name="Ruckert C."/>
            <person name="Szczepanowski R."/>
            <person name="Albersmeier A."/>
            <person name="Goesmann A."/>
            <person name="Fischer N."/>
            <person name="Steinkamper A."/>
            <person name="Puhler A."/>
            <person name="Biener R."/>
            <person name="Schwartz D."/>
            <person name="Kalinowski J."/>
        </authorList>
    </citation>
    <scope>NUCLEOTIDE SEQUENCE [LARGE SCALE GENOMIC DNA]</scope>
    <source>
        <strain evidence="1 2">DSM 7358</strain>
    </source>
</reference>
<evidence type="ECO:0000313" key="2">
    <source>
        <dbReference type="Proteomes" id="UP000017746"/>
    </source>
</evidence>
<sequence length="169" mass="17911">MTPTPGDPDDPIYFTYSNGIDVTPTTSPTDRNVDLDIMGVGFLGMDFDNTGATLANADTAHVYLVRGEYDPTDASNLKANGPVVECRSVLVISDTEIICTINLATKLDPADQTTPMTGPNDEVPLGAYTVTVVNNGDIDVQPSGANEDLTNPFVKTDLTSTSTFTVAPY</sequence>
<accession>U5W9S7</accession>
<keyword evidence="1" id="KW-0675">Receptor</keyword>
<dbReference type="Proteomes" id="UP000017746">
    <property type="component" value="Chromosome"/>
</dbReference>
<dbReference type="EMBL" id="CP006272">
    <property type="protein sequence ID" value="AGZ44730.1"/>
    <property type="molecule type" value="Genomic_DNA"/>
</dbReference>
<dbReference type="HOGENOM" id="CLU_1575131_0_0_11"/>
<dbReference type="eggNOG" id="ENOG502ZD2M">
    <property type="taxonomic scope" value="Bacteria"/>
</dbReference>
<organism evidence="1 2">
    <name type="scientific">Actinoplanes friuliensis DSM 7358</name>
    <dbReference type="NCBI Taxonomy" id="1246995"/>
    <lineage>
        <taxon>Bacteria</taxon>
        <taxon>Bacillati</taxon>
        <taxon>Actinomycetota</taxon>
        <taxon>Actinomycetes</taxon>
        <taxon>Micromonosporales</taxon>
        <taxon>Micromonosporaceae</taxon>
        <taxon>Actinoplanes</taxon>
    </lineage>
</organism>
<proteinExistence type="predicted"/>
<gene>
    <name evidence="1" type="ORF">AFR_32360</name>
</gene>
<dbReference type="AlphaFoldDB" id="U5W9S7"/>
<dbReference type="PATRIC" id="fig|1246995.3.peg.6549"/>
<evidence type="ECO:0000313" key="1">
    <source>
        <dbReference type="EMBL" id="AGZ44730.1"/>
    </source>
</evidence>
<protein>
    <submittedName>
        <fullName evidence="1">Hepatocyte growth factor receptor</fullName>
    </submittedName>
</protein>